<dbReference type="AlphaFoldDB" id="A0A1C4AB38"/>
<proteinExistence type="predicted"/>
<evidence type="ECO:0000313" key="1">
    <source>
        <dbReference type="EMBL" id="SCB91711.1"/>
    </source>
</evidence>
<dbReference type="RefSeq" id="WP_088121322.1">
    <property type="nucleotide sequence ID" value="NZ_FMBE01000012.1"/>
</dbReference>
<accession>A0A1C4AB38</accession>
<dbReference type="EMBL" id="FMBE01000012">
    <property type="protein sequence ID" value="SCB91711.1"/>
    <property type="molecule type" value="Genomic_DNA"/>
</dbReference>
<protein>
    <submittedName>
        <fullName evidence="1">Uncharacterized protein</fullName>
    </submittedName>
</protein>
<sequence>MSTQLKYALEDIWRKKLYFILFFTQIMIITLLITECFSLMYKKQDAFNYLSKTFNISNVYYVSLAEKEKYVGGEYEESIMKDLYTYVNENEKYTIFSDIEDYIEIKGIPQNSLSVEIEQGQTKVQAYKSLAISHSFIDVFDLALSKGEFFDSDWEYTSNESIPVVLGHSYQKFMNINDEFVNIDNLKYKVVGFLQEGQSFVDISSGKGVIELDDTVLIPMDVTKFDDMYVNGNYAYETYLENATIITKNKNDITELRNITEKSRLYNYNFNNVGGVSKYMEMSTKKSVGVFLFISIWVIIFAFSLVIINTLEFVRKNLREFSIHIFCGGNRSDIALRIFLQIFIVWILASIISVLVSNQPFIVLGVSGAILFLCLITCIPSFIKLFSLQISDILRRKE</sequence>
<evidence type="ECO:0000313" key="2">
    <source>
        <dbReference type="Proteomes" id="UP000196052"/>
    </source>
</evidence>
<accession>A0A2A8GF53</accession>
<dbReference type="GO" id="GO:0005886">
    <property type="term" value="C:plasma membrane"/>
    <property type="evidence" value="ECO:0007669"/>
    <property type="project" value="TreeGrafter"/>
</dbReference>
<dbReference type="InterPro" id="IPR050250">
    <property type="entry name" value="Macrolide_Exporter_MacB"/>
</dbReference>
<dbReference type="PANTHER" id="PTHR30572:SF4">
    <property type="entry name" value="ABC TRANSPORTER PERMEASE YTRF"/>
    <property type="match status" value="1"/>
</dbReference>
<dbReference type="GO" id="GO:0022857">
    <property type="term" value="F:transmembrane transporter activity"/>
    <property type="evidence" value="ECO:0007669"/>
    <property type="project" value="TreeGrafter"/>
</dbReference>
<name>A0A1C4AB38_9BACI</name>
<dbReference type="PANTHER" id="PTHR30572">
    <property type="entry name" value="MEMBRANE COMPONENT OF TRANSPORTER-RELATED"/>
    <property type="match status" value="1"/>
</dbReference>
<dbReference type="Proteomes" id="UP000196052">
    <property type="component" value="Unassembled WGS sequence"/>
</dbReference>
<gene>
    <name evidence="1" type="ORF">BC05F1_00764</name>
</gene>
<reference evidence="2" key="1">
    <citation type="submission" date="2016-08" db="EMBL/GenBank/DDBJ databases">
        <authorList>
            <person name="Loux V."/>
            <person name="Rue O."/>
        </authorList>
    </citation>
    <scope>NUCLEOTIDE SEQUENCE [LARGE SCALE GENOMIC DNA]</scope>
    <source>
        <strain evidence="2">INRA Bc05-F1</strain>
    </source>
</reference>
<organism evidence="1 2">
    <name type="scientific">Bacillus wiedmannii</name>
    <dbReference type="NCBI Taxonomy" id="1890302"/>
    <lineage>
        <taxon>Bacteria</taxon>
        <taxon>Bacillati</taxon>
        <taxon>Bacillota</taxon>
        <taxon>Bacilli</taxon>
        <taxon>Bacillales</taxon>
        <taxon>Bacillaceae</taxon>
        <taxon>Bacillus</taxon>
        <taxon>Bacillus cereus group</taxon>
    </lineage>
</organism>